<evidence type="ECO:0000313" key="5">
    <source>
        <dbReference type="Proteomes" id="UP000633219"/>
    </source>
</evidence>
<dbReference type="InterPro" id="IPR036318">
    <property type="entry name" value="FAD-bd_PCMH-like_sf"/>
</dbReference>
<dbReference type="SUPFAM" id="SSF56176">
    <property type="entry name" value="FAD-binding/transporter-associated domain-like"/>
    <property type="match status" value="1"/>
</dbReference>
<dbReference type="PANTHER" id="PTHR11748">
    <property type="entry name" value="D-LACTATE DEHYDROGENASE"/>
    <property type="match status" value="1"/>
</dbReference>
<keyword evidence="5" id="KW-1185">Reference proteome</keyword>
<comment type="caution">
    <text evidence="4">The sequence shown here is derived from an EMBL/GenBank/DDBJ whole genome shotgun (WGS) entry which is preliminary data.</text>
</comment>
<dbReference type="InterPro" id="IPR016166">
    <property type="entry name" value="FAD-bd_PCMH"/>
</dbReference>
<dbReference type="Pfam" id="PF01565">
    <property type="entry name" value="FAD_binding_4"/>
    <property type="match status" value="1"/>
</dbReference>
<dbReference type="EC" id="1.1.99.14" evidence="4"/>
<accession>A0A936YQL4</accession>
<sequence>MLTPRSESEAIDIIRAASAAGTTLEIVGGGTRRGLGNLVETQEKLSSSALTGIAAYNPAEMVMTARAGTPLSIITAALDENRHMLAFEPPDYRGIYGSEGEPTIGGLFAGNFSGPRRFQSGAARDHLLGVRFINGFGEAVSAGGRVMKNVTGLDLVKLMAGSFGTLGFMTELTFKVLPRPETAVTVVLSGLHDEDASWAMSHALSKSVEVTGAAYLPESCKWQFLASQLPEGPATLLRLEGLAFSVEERLARLKSAFPSATLSVLDKDESATLWQEIRDVKPFFADGRPRPLWKVSVAPNAGHQLLSALRMQTGVDGYYDWQGGLLWLRMEAEPEADMLRAGIKHFGGGHATLMRATDDQRRSIAVFEPQAPAVAALSARIREKFDPAGIFNPGRMG</sequence>
<dbReference type="GO" id="GO:0019154">
    <property type="term" value="F:glycolate dehydrogenase activity"/>
    <property type="evidence" value="ECO:0007669"/>
    <property type="project" value="UniProtKB-EC"/>
</dbReference>
<dbReference type="RefSeq" id="WP_201651830.1">
    <property type="nucleotide sequence ID" value="NZ_JAEQNC010000001.1"/>
</dbReference>
<evidence type="ECO:0000259" key="3">
    <source>
        <dbReference type="PROSITE" id="PS51387"/>
    </source>
</evidence>
<evidence type="ECO:0000256" key="1">
    <source>
        <dbReference type="ARBA" id="ARBA00022630"/>
    </source>
</evidence>
<name>A0A936YQL4_9HYPH</name>
<keyword evidence="4" id="KW-0560">Oxidoreductase</keyword>
<evidence type="ECO:0000256" key="2">
    <source>
        <dbReference type="ARBA" id="ARBA00022827"/>
    </source>
</evidence>
<dbReference type="Proteomes" id="UP000633219">
    <property type="component" value="Unassembled WGS sequence"/>
</dbReference>
<gene>
    <name evidence="4" type="primary">glcE</name>
    <name evidence="4" type="ORF">JJB09_00835</name>
</gene>
<dbReference type="GO" id="GO:0071949">
    <property type="term" value="F:FAD binding"/>
    <property type="evidence" value="ECO:0007669"/>
    <property type="project" value="InterPro"/>
</dbReference>
<protein>
    <submittedName>
        <fullName evidence="4">Glycolate oxidase subunit GlcE</fullName>
        <ecNumber evidence="4">1.1.99.14</ecNumber>
    </submittedName>
</protein>
<dbReference type="PANTHER" id="PTHR11748:SF103">
    <property type="entry name" value="GLYCOLATE OXIDASE SUBUNIT GLCE"/>
    <property type="match status" value="1"/>
</dbReference>
<dbReference type="PROSITE" id="PS51387">
    <property type="entry name" value="FAD_PCMH"/>
    <property type="match status" value="1"/>
</dbReference>
<dbReference type="EMBL" id="JAEQNC010000001">
    <property type="protein sequence ID" value="MBL0370560.1"/>
    <property type="molecule type" value="Genomic_DNA"/>
</dbReference>
<dbReference type="NCBIfam" id="NF008439">
    <property type="entry name" value="PRK11282.1"/>
    <property type="match status" value="1"/>
</dbReference>
<proteinExistence type="predicted"/>
<keyword evidence="1" id="KW-0285">Flavoprotein</keyword>
<reference evidence="4" key="1">
    <citation type="submission" date="2021-01" db="EMBL/GenBank/DDBJ databases">
        <title>Rhizobium sp. strain KVB221 16S ribosomal RNA gene Genome sequencing and assembly.</title>
        <authorList>
            <person name="Kang M."/>
        </authorList>
    </citation>
    <scope>NUCLEOTIDE SEQUENCE</scope>
    <source>
        <strain evidence="4">KVB221</strain>
    </source>
</reference>
<keyword evidence="2" id="KW-0274">FAD</keyword>
<evidence type="ECO:0000313" key="4">
    <source>
        <dbReference type="EMBL" id="MBL0370560.1"/>
    </source>
</evidence>
<dbReference type="InterPro" id="IPR016164">
    <property type="entry name" value="FAD-linked_Oxase-like_C"/>
</dbReference>
<dbReference type="SUPFAM" id="SSF55103">
    <property type="entry name" value="FAD-linked oxidases, C-terminal domain"/>
    <property type="match status" value="1"/>
</dbReference>
<dbReference type="Gene3D" id="3.30.465.10">
    <property type="match status" value="1"/>
</dbReference>
<organism evidence="4 5">
    <name type="scientific">Rhizobium setariae</name>
    <dbReference type="NCBI Taxonomy" id="2801340"/>
    <lineage>
        <taxon>Bacteria</taxon>
        <taxon>Pseudomonadati</taxon>
        <taxon>Pseudomonadota</taxon>
        <taxon>Alphaproteobacteria</taxon>
        <taxon>Hyphomicrobiales</taxon>
        <taxon>Rhizobiaceae</taxon>
        <taxon>Rhizobium/Agrobacterium group</taxon>
        <taxon>Rhizobium</taxon>
    </lineage>
</organism>
<feature type="domain" description="FAD-binding PCMH-type" evidence="3">
    <location>
        <begin position="1"/>
        <end position="179"/>
    </location>
</feature>
<dbReference type="AlphaFoldDB" id="A0A936YQL4"/>
<dbReference type="InterPro" id="IPR006094">
    <property type="entry name" value="Oxid_FAD_bind_N"/>
</dbReference>
<dbReference type="InterPro" id="IPR016169">
    <property type="entry name" value="FAD-bd_PCMH_sub2"/>
</dbReference>